<gene>
    <name evidence="1" type="ORF">HANVADRAFT_48398</name>
</gene>
<keyword evidence="2" id="KW-1185">Reference proteome</keyword>
<sequence length="688" mass="79452">MKLQFTINKLKDHHSNKSFRLLIKLLTILKFYTSNIYSNNYNNNGGINNLLHGNNDSDNVVIKFCHDKIYLITCPLNDTNDDPNPINTLNIKFNIKDFFHDYKLSTQRTSNEDDLVIIKINLKNFLNILKKYDQLISYKNNHYINPNHSRKNIINNNNGNNFNDGGLVGLRLDDDTGNQLVYEATYANNMSESANGLDFMNDMLKLNEVRKQQISSSSRVSESYGDLTFKLIKVPKSWNVPIENDNHNISGLGSLNVYYSEYVPTAVTSSAGSSGEKSNGVKRNVHGFKITNNPNDMNNNYSGVPDVELPNDSTAKLKDKYRVITHNFQIPIRMISLNNDHKYRFENINTLIADEKSDGRIYALPILSSMNFFNENNSPIKNNNGAVGGDNGDESDTRNYGSKFNFFLKRSLRFDTKFGLLLKFHVDPDTLNDKFESYRLLTMSQYSYHTGVKMPHEDSCDSAQFKILINDFKKPQESNFHIELNWNKPLGCLKLENPENEYETGENIYDNFSQSLNKKTEEYIEKNGNSHLDISEIEDSEYDKSWLVSRKERKSFFENDNLNSHHKNKTQTKLYLESKSEFNSENEEGNNNEIENSTNEYEQEPKFVGDRILITNNDWKIFQKCYETLSNCQMYIHIGKMPNGQGKFCLINTVVTIDNDKFDSYESGINKDLENSKLMEFHFYINGV</sequence>
<reference evidence="2" key="1">
    <citation type="journal article" date="2016" name="Proc. Natl. Acad. Sci. U.S.A.">
        <title>Comparative genomics of biotechnologically important yeasts.</title>
        <authorList>
            <person name="Riley R."/>
            <person name="Haridas S."/>
            <person name="Wolfe K.H."/>
            <person name="Lopes M.R."/>
            <person name="Hittinger C.T."/>
            <person name="Goeker M."/>
            <person name="Salamov A.A."/>
            <person name="Wisecaver J.H."/>
            <person name="Long T.M."/>
            <person name="Calvey C.H."/>
            <person name="Aerts A.L."/>
            <person name="Barry K.W."/>
            <person name="Choi C."/>
            <person name="Clum A."/>
            <person name="Coughlan A.Y."/>
            <person name="Deshpande S."/>
            <person name="Douglass A.P."/>
            <person name="Hanson S.J."/>
            <person name="Klenk H.-P."/>
            <person name="LaButti K.M."/>
            <person name="Lapidus A."/>
            <person name="Lindquist E.A."/>
            <person name="Lipzen A.M."/>
            <person name="Meier-Kolthoff J.P."/>
            <person name="Ohm R.A."/>
            <person name="Otillar R.P."/>
            <person name="Pangilinan J.L."/>
            <person name="Peng Y."/>
            <person name="Rokas A."/>
            <person name="Rosa C.A."/>
            <person name="Scheuner C."/>
            <person name="Sibirny A.A."/>
            <person name="Slot J.C."/>
            <person name="Stielow J.B."/>
            <person name="Sun H."/>
            <person name="Kurtzman C.P."/>
            <person name="Blackwell M."/>
            <person name="Grigoriev I.V."/>
            <person name="Jeffries T.W."/>
        </authorList>
    </citation>
    <scope>NUCLEOTIDE SEQUENCE [LARGE SCALE GENOMIC DNA]</scope>
    <source>
        <strain evidence="2">NRRL Y-1626</strain>
    </source>
</reference>
<evidence type="ECO:0000313" key="1">
    <source>
        <dbReference type="EMBL" id="OBA27425.1"/>
    </source>
</evidence>
<comment type="caution">
    <text evidence="1">The sequence shown here is derived from an EMBL/GenBank/DDBJ whole genome shotgun (WGS) entry which is preliminary data.</text>
</comment>
<dbReference type="Proteomes" id="UP000092321">
    <property type="component" value="Unassembled WGS sequence"/>
</dbReference>
<proteinExistence type="predicted"/>
<dbReference type="OrthoDB" id="3972599at2759"/>
<accession>A0A1B7TFJ8</accession>
<name>A0A1B7TFJ8_9ASCO</name>
<evidence type="ECO:0000313" key="2">
    <source>
        <dbReference type="Proteomes" id="UP000092321"/>
    </source>
</evidence>
<dbReference type="AlphaFoldDB" id="A0A1B7TFJ8"/>
<dbReference type="EMBL" id="LXPE01000009">
    <property type="protein sequence ID" value="OBA27425.1"/>
    <property type="molecule type" value="Genomic_DNA"/>
</dbReference>
<protein>
    <submittedName>
        <fullName evidence="1">Uncharacterized protein</fullName>
    </submittedName>
</protein>
<organism evidence="1 2">
    <name type="scientific">Hanseniaspora valbyensis NRRL Y-1626</name>
    <dbReference type="NCBI Taxonomy" id="766949"/>
    <lineage>
        <taxon>Eukaryota</taxon>
        <taxon>Fungi</taxon>
        <taxon>Dikarya</taxon>
        <taxon>Ascomycota</taxon>
        <taxon>Saccharomycotina</taxon>
        <taxon>Saccharomycetes</taxon>
        <taxon>Saccharomycodales</taxon>
        <taxon>Saccharomycodaceae</taxon>
        <taxon>Hanseniaspora</taxon>
    </lineage>
</organism>